<evidence type="ECO:0000256" key="1">
    <source>
        <dbReference type="ARBA" id="ARBA00022553"/>
    </source>
</evidence>
<dbReference type="InterPro" id="IPR001789">
    <property type="entry name" value="Sig_transdc_resp-reg_receiver"/>
</dbReference>
<feature type="domain" description="Response regulatory" evidence="3">
    <location>
        <begin position="5"/>
        <end position="121"/>
    </location>
</feature>
<evidence type="ECO:0000256" key="2">
    <source>
        <dbReference type="PROSITE-ProRule" id="PRU00169"/>
    </source>
</evidence>
<reference evidence="4 5" key="1">
    <citation type="submission" date="2018-04" db="EMBL/GenBank/DDBJ databases">
        <title>Massilia violaceinigra sp. nov., a novel purple-pigmented bacterium isolated from Tianshan glacier, Xinjiang, China.</title>
        <authorList>
            <person name="Wang H."/>
        </authorList>
    </citation>
    <scope>NUCLEOTIDE SEQUENCE [LARGE SCALE GENOMIC DNA]</scope>
    <source>
        <strain evidence="4 5">B448-2</strain>
    </source>
</reference>
<sequence>MANQKILVVDDSMSQRLVLSALLTQLGHTVIMANDGEEAVVKAKAELPDLIIMDIIMPGLNGFQATRAITNDETTWHIPVILLTSKDMDSDRIWALRQGATAFLKKPLDHDALIGLINSLE</sequence>
<evidence type="ECO:0000313" key="5">
    <source>
        <dbReference type="Proteomes" id="UP000241421"/>
    </source>
</evidence>
<dbReference type="PANTHER" id="PTHR44591:SF20">
    <property type="entry name" value="PROTEIN PILH"/>
    <property type="match status" value="1"/>
</dbReference>
<dbReference type="RefSeq" id="WP_106760293.1">
    <property type="nucleotide sequence ID" value="NZ_PXWF02000325.1"/>
</dbReference>
<dbReference type="AlphaFoldDB" id="A0A2U2HBX3"/>
<keyword evidence="1 2" id="KW-0597">Phosphoprotein</keyword>
<dbReference type="Gene3D" id="3.40.50.2300">
    <property type="match status" value="1"/>
</dbReference>
<dbReference type="GO" id="GO:0000160">
    <property type="term" value="P:phosphorelay signal transduction system"/>
    <property type="evidence" value="ECO:0007669"/>
    <property type="project" value="InterPro"/>
</dbReference>
<dbReference type="PROSITE" id="PS50110">
    <property type="entry name" value="RESPONSE_REGULATORY"/>
    <property type="match status" value="1"/>
</dbReference>
<dbReference type="Pfam" id="PF00072">
    <property type="entry name" value="Response_reg"/>
    <property type="match status" value="1"/>
</dbReference>
<dbReference type="InterPro" id="IPR050595">
    <property type="entry name" value="Bact_response_regulator"/>
</dbReference>
<organism evidence="4 5">
    <name type="scientific">Massilia glaciei</name>
    <dbReference type="NCBI Taxonomy" id="1524097"/>
    <lineage>
        <taxon>Bacteria</taxon>
        <taxon>Pseudomonadati</taxon>
        <taxon>Pseudomonadota</taxon>
        <taxon>Betaproteobacteria</taxon>
        <taxon>Burkholderiales</taxon>
        <taxon>Oxalobacteraceae</taxon>
        <taxon>Telluria group</taxon>
        <taxon>Massilia</taxon>
    </lineage>
</organism>
<dbReference type="EMBL" id="PXWF02000325">
    <property type="protein sequence ID" value="PWF40344.1"/>
    <property type="molecule type" value="Genomic_DNA"/>
</dbReference>
<proteinExistence type="predicted"/>
<comment type="caution">
    <text evidence="4">The sequence shown here is derived from an EMBL/GenBank/DDBJ whole genome shotgun (WGS) entry which is preliminary data.</text>
</comment>
<gene>
    <name evidence="4" type="ORF">C7C56_026255</name>
</gene>
<dbReference type="SUPFAM" id="SSF52172">
    <property type="entry name" value="CheY-like"/>
    <property type="match status" value="1"/>
</dbReference>
<accession>A0A2U2HBX3</accession>
<protein>
    <submittedName>
        <fullName evidence="4">Response regulator</fullName>
    </submittedName>
</protein>
<evidence type="ECO:0000313" key="4">
    <source>
        <dbReference type="EMBL" id="PWF40344.1"/>
    </source>
</evidence>
<dbReference type="SMART" id="SM00448">
    <property type="entry name" value="REC"/>
    <property type="match status" value="1"/>
</dbReference>
<dbReference type="PANTHER" id="PTHR44591">
    <property type="entry name" value="STRESS RESPONSE REGULATOR PROTEIN 1"/>
    <property type="match status" value="1"/>
</dbReference>
<dbReference type="Proteomes" id="UP000241421">
    <property type="component" value="Unassembled WGS sequence"/>
</dbReference>
<dbReference type="OrthoDB" id="9800897at2"/>
<feature type="modified residue" description="4-aspartylphosphate" evidence="2">
    <location>
        <position position="54"/>
    </location>
</feature>
<evidence type="ECO:0000259" key="3">
    <source>
        <dbReference type="PROSITE" id="PS50110"/>
    </source>
</evidence>
<dbReference type="InterPro" id="IPR011006">
    <property type="entry name" value="CheY-like_superfamily"/>
</dbReference>
<keyword evidence="5" id="KW-1185">Reference proteome</keyword>
<name>A0A2U2HBX3_9BURK</name>